<keyword evidence="5" id="KW-0469">Meiosis</keyword>
<evidence type="ECO:0000256" key="5">
    <source>
        <dbReference type="ARBA" id="ARBA00023254"/>
    </source>
</evidence>
<evidence type="ECO:0000313" key="8">
    <source>
        <dbReference type="Proteomes" id="UP000800093"/>
    </source>
</evidence>
<dbReference type="Proteomes" id="UP000800093">
    <property type="component" value="Unassembled WGS sequence"/>
</dbReference>
<evidence type="ECO:0000256" key="1">
    <source>
        <dbReference type="ARBA" id="ARBA00004123"/>
    </source>
</evidence>
<keyword evidence="8" id="KW-1185">Reference proteome</keyword>
<evidence type="ECO:0000256" key="2">
    <source>
        <dbReference type="ARBA" id="ARBA00007922"/>
    </source>
</evidence>
<evidence type="ECO:0000313" key="7">
    <source>
        <dbReference type="EMBL" id="KAF2257558.1"/>
    </source>
</evidence>
<dbReference type="OrthoDB" id="272266at2759"/>
<dbReference type="InterPro" id="IPR036388">
    <property type="entry name" value="WH-like_DNA-bd_sf"/>
</dbReference>
<dbReference type="GO" id="GO:0000794">
    <property type="term" value="C:condensed nuclear chromosome"/>
    <property type="evidence" value="ECO:0007669"/>
    <property type="project" value="TreeGrafter"/>
</dbReference>
<sequence length="213" mass="23463">MAPRKEKAEKVRANEAAAAVLNYLRKQNRPYSATDVSANLHNKVTKAAAAKILKDLHERSEIEGRPAGKQIVYHALQCPDSIIPSQIADLDATISSLRTQTADLQAATKTLRIALSSLNSTLSTSDLIASIQCLGIEKKEIVDRLASFKAGKAKNITKKEKNDVESEWTKWAAIAKRREKIAGEIWKLIEDVLPEGQKKGDVRALLGFEDYGE</sequence>
<dbReference type="EMBL" id="ML986940">
    <property type="protein sequence ID" value="KAF2257558.1"/>
    <property type="molecule type" value="Genomic_DNA"/>
</dbReference>
<name>A0A9P4JVU2_9PLEO</name>
<keyword evidence="4" id="KW-0539">Nucleus</keyword>
<organism evidence="7 8">
    <name type="scientific">Lojkania enalia</name>
    <dbReference type="NCBI Taxonomy" id="147567"/>
    <lineage>
        <taxon>Eukaryota</taxon>
        <taxon>Fungi</taxon>
        <taxon>Dikarya</taxon>
        <taxon>Ascomycota</taxon>
        <taxon>Pezizomycotina</taxon>
        <taxon>Dothideomycetes</taxon>
        <taxon>Pleosporomycetidae</taxon>
        <taxon>Pleosporales</taxon>
        <taxon>Pleosporales incertae sedis</taxon>
        <taxon>Lojkania</taxon>
    </lineage>
</organism>
<dbReference type="Gene3D" id="1.10.10.10">
    <property type="entry name" value="Winged helix-like DNA-binding domain superfamily/Winged helix DNA-binding domain"/>
    <property type="match status" value="1"/>
</dbReference>
<comment type="caution">
    <text evidence="7">The sequence shown here is derived from an EMBL/GenBank/DDBJ whole genome shotgun (WGS) entry which is preliminary data.</text>
</comment>
<proteinExistence type="inferred from homology"/>
<dbReference type="InterPro" id="IPR010776">
    <property type="entry name" value="Hop2_WH_dom"/>
</dbReference>
<dbReference type="GO" id="GO:0007129">
    <property type="term" value="P:homologous chromosome pairing at meiosis"/>
    <property type="evidence" value="ECO:0007669"/>
    <property type="project" value="TreeGrafter"/>
</dbReference>
<dbReference type="GO" id="GO:0010774">
    <property type="term" value="P:meiotic strand invasion involved in reciprocal meiotic recombination"/>
    <property type="evidence" value="ECO:0007669"/>
    <property type="project" value="TreeGrafter"/>
</dbReference>
<dbReference type="Pfam" id="PF07106">
    <property type="entry name" value="WHD_TBPIP"/>
    <property type="match status" value="1"/>
</dbReference>
<dbReference type="PANTHER" id="PTHR15938:SF0">
    <property type="entry name" value="HOMOLOGOUS-PAIRING PROTEIN 2 HOMOLOG"/>
    <property type="match status" value="1"/>
</dbReference>
<evidence type="ECO:0000256" key="4">
    <source>
        <dbReference type="ARBA" id="ARBA00023242"/>
    </source>
</evidence>
<comment type="subcellular location">
    <subcellularLocation>
        <location evidence="1">Nucleus</location>
    </subcellularLocation>
</comment>
<evidence type="ECO:0000259" key="6">
    <source>
        <dbReference type="Pfam" id="PF07106"/>
    </source>
</evidence>
<dbReference type="GO" id="GO:0000709">
    <property type="term" value="P:meiotic joint molecule formation"/>
    <property type="evidence" value="ECO:0007669"/>
    <property type="project" value="TreeGrafter"/>
</dbReference>
<dbReference type="AlphaFoldDB" id="A0A9P4JVU2"/>
<protein>
    <submittedName>
        <fullName evidence="7">TBPIP-domain-containing protein</fullName>
    </submittedName>
</protein>
<dbReference type="GO" id="GO:0120230">
    <property type="term" value="F:recombinase activator activity"/>
    <property type="evidence" value="ECO:0007669"/>
    <property type="project" value="TreeGrafter"/>
</dbReference>
<gene>
    <name evidence="7" type="ORF">CC78DRAFT_538442</name>
</gene>
<dbReference type="PANTHER" id="PTHR15938">
    <property type="entry name" value="TBP-1 INTERACTING PROTEIN"/>
    <property type="match status" value="1"/>
</dbReference>
<dbReference type="GO" id="GO:0120231">
    <property type="term" value="C:DNA recombinase auxiliary factor complex"/>
    <property type="evidence" value="ECO:0007669"/>
    <property type="project" value="TreeGrafter"/>
</dbReference>
<dbReference type="GO" id="GO:0003690">
    <property type="term" value="F:double-stranded DNA binding"/>
    <property type="evidence" value="ECO:0007669"/>
    <property type="project" value="TreeGrafter"/>
</dbReference>
<keyword evidence="3" id="KW-0233">DNA recombination</keyword>
<accession>A0A9P4JVU2</accession>
<feature type="domain" description="Homologous-pairing protein 2 winged helix" evidence="6">
    <location>
        <begin position="15"/>
        <end position="74"/>
    </location>
</feature>
<reference evidence="8" key="1">
    <citation type="journal article" date="2020" name="Stud. Mycol.">
        <title>101 Dothideomycetes genomes: A test case for predicting lifestyles and emergence of pathogens.</title>
        <authorList>
            <person name="Haridas S."/>
            <person name="Albert R."/>
            <person name="Binder M."/>
            <person name="Bloem J."/>
            <person name="LaButti K."/>
            <person name="Salamov A."/>
            <person name="Andreopoulos B."/>
            <person name="Baker S."/>
            <person name="Barry K."/>
            <person name="Bills G."/>
            <person name="Bluhm B."/>
            <person name="Cannon C."/>
            <person name="Castanera R."/>
            <person name="Culley D."/>
            <person name="Daum C."/>
            <person name="Ezra D."/>
            <person name="Gonzalez J."/>
            <person name="Henrissat B."/>
            <person name="Kuo A."/>
            <person name="Liang C."/>
            <person name="Lipzen A."/>
            <person name="Lutzoni F."/>
            <person name="Magnuson J."/>
            <person name="Mondo S."/>
            <person name="Nolan M."/>
            <person name="Ohm R."/>
            <person name="Pangilinan J."/>
            <person name="Park H.-J."/>
            <person name="Ramirez L."/>
            <person name="Alfaro M."/>
            <person name="Sun H."/>
            <person name="Tritt A."/>
            <person name="Yoshinaga Y."/>
            <person name="Zwiers L.-H."/>
            <person name="Turgeon B."/>
            <person name="Goodwin S."/>
            <person name="Spatafora J."/>
            <person name="Crous P."/>
            <person name="Grigoriev I."/>
        </authorList>
    </citation>
    <scope>NUCLEOTIDE SEQUENCE [LARGE SCALE GENOMIC DNA]</scope>
    <source>
        <strain evidence="8">CBS 304.66</strain>
    </source>
</reference>
<evidence type="ECO:0000256" key="3">
    <source>
        <dbReference type="ARBA" id="ARBA00023172"/>
    </source>
</evidence>
<comment type="similarity">
    <text evidence="2">Belongs to the HOP2 family.</text>
</comment>